<name>A0ACC1I354_9FUNG</name>
<evidence type="ECO:0000313" key="1">
    <source>
        <dbReference type="EMBL" id="KAJ1885583.1"/>
    </source>
</evidence>
<accession>A0ACC1I354</accession>
<sequence>PCVGGEPDAGAGGDSAFLSRFAVLSVARPAGPAEPLAPVLFAYSVLHDAVARAHTLRFGGRTGAFADMVAEGMQAVAALVRDDVAFACAVERTQAAEVADALLRLLPKGAATSYLAARALLRMRDMPAAADLFASAVAADALVAPGLRDAIGLDEAEPVDNAAAYHEHVAELFAAAGWLPGVVRFGHLALQAAAGDEARRARLWFRVFHAEVERGGFEPAYMAVMAQPDASLQRDSLRHLVSVLCERAGGIAVLCRLTFPGLQEEVERSLLFKARHSDPAVPRPNYYRILYAFHIYRGNYRNAASAMYQYAARLAMLLRSGSSGSVDVARLLVDQGQALLACINGLTLVDTQSAWVITGASSDVDSDSAPSPKRKRIAIGRFDPERAQNIDIVELADVRREYAMCMARITLGVVFAELLDRSVLLEPQDIVDLHVKTANYDAAFTFARSFELSVACVFEDIVRRCVQISALSEDEGEEVVPQALWRNSGMPSAGGGTPGEQCWRMLQYYLDKEEAQSAECRYRLMVAECVLKSELCDYALAPWITTPLLRSCPQDLIRLCLRHGCVTEAGDFLLQHMATVLKRISAPPSTTTVAAGCNVTGGGVLTREVWLPYGLIDRTIGILDDSVERFKAAVTRIRLAQDETEEVTTEENCSGLLKSYEERLEGLVRLSAEIRAAVDRYVTVAARENPSVTTMVAVA</sequence>
<proteinExistence type="predicted"/>
<evidence type="ECO:0000313" key="2">
    <source>
        <dbReference type="Proteomes" id="UP001150581"/>
    </source>
</evidence>
<dbReference type="EMBL" id="JANBPG010002490">
    <property type="protein sequence ID" value="KAJ1885583.1"/>
    <property type="molecule type" value="Genomic_DNA"/>
</dbReference>
<keyword evidence="2" id="KW-1185">Reference proteome</keyword>
<gene>
    <name evidence="1" type="ORF">LPJ66_010047</name>
</gene>
<protein>
    <submittedName>
        <fullName evidence="1">Uncharacterized protein</fullName>
    </submittedName>
</protein>
<reference evidence="1" key="1">
    <citation type="submission" date="2022-07" db="EMBL/GenBank/DDBJ databases">
        <title>Phylogenomic reconstructions and comparative analyses of Kickxellomycotina fungi.</title>
        <authorList>
            <person name="Reynolds N.K."/>
            <person name="Stajich J.E."/>
            <person name="Barry K."/>
            <person name="Grigoriev I.V."/>
            <person name="Crous P."/>
            <person name="Smith M.E."/>
        </authorList>
    </citation>
    <scope>NUCLEOTIDE SEQUENCE</scope>
    <source>
        <strain evidence="1">Benny 63K</strain>
    </source>
</reference>
<feature type="non-terminal residue" evidence="1">
    <location>
        <position position="1"/>
    </location>
</feature>
<organism evidence="1 2">
    <name type="scientific">Kickxella alabastrina</name>
    <dbReference type="NCBI Taxonomy" id="61397"/>
    <lineage>
        <taxon>Eukaryota</taxon>
        <taxon>Fungi</taxon>
        <taxon>Fungi incertae sedis</taxon>
        <taxon>Zoopagomycota</taxon>
        <taxon>Kickxellomycotina</taxon>
        <taxon>Kickxellomycetes</taxon>
        <taxon>Kickxellales</taxon>
        <taxon>Kickxellaceae</taxon>
        <taxon>Kickxella</taxon>
    </lineage>
</organism>
<dbReference type="Proteomes" id="UP001150581">
    <property type="component" value="Unassembled WGS sequence"/>
</dbReference>
<comment type="caution">
    <text evidence="1">The sequence shown here is derived from an EMBL/GenBank/DDBJ whole genome shotgun (WGS) entry which is preliminary data.</text>
</comment>